<dbReference type="UniPathway" id="UPA00659"/>
<sequence length="292" mass="33351">MKNNLPSSIQTLKGKWISPHIYNLQINRPEKLNSMNFQFFDELPQAVKFLNEQNELRVVILTGNGKHFSVGLDLTESMLSHIDEKNDHARQSIMIYSLIKKWQNSISSLSNCRVPVIVGIHNACIGGAIDLISACDIRYCTKDTKFCIKEVDIGICADLGTVQVIFYLFLIIFLYKKRIPLLTGNDSIFRELNYTGRTFDFQEAQQLGLISKSVENKDEMMKDLLKLAEDISSKSPVAVWTIKQSLNHDLNQIVEKNLDYIARINAAMLNTTDVQECVNAFFQKRKPIFPKL</sequence>
<dbReference type="FunFam" id="1.10.12.10:FF:000004">
    <property type="entry name" value="Delta3,5-delta2,4-dienoyl-CoA isomerase"/>
    <property type="match status" value="1"/>
</dbReference>
<dbReference type="GO" id="GO:0006635">
    <property type="term" value="P:fatty acid beta-oxidation"/>
    <property type="evidence" value="ECO:0007669"/>
    <property type="project" value="UniProtKB-UniPathway"/>
</dbReference>
<reference evidence="7 8" key="1">
    <citation type="submission" date="2011-07" db="EMBL/GenBank/DDBJ databases">
        <authorList>
            <person name="Coyne R."/>
            <person name="Brami D."/>
            <person name="Johnson J."/>
            <person name="Hostetler J."/>
            <person name="Hannick L."/>
            <person name="Clark T."/>
            <person name="Cassidy-Hanley D."/>
            <person name="Inman J."/>
        </authorList>
    </citation>
    <scope>NUCLEOTIDE SEQUENCE [LARGE SCALE GENOMIC DNA]</scope>
    <source>
        <strain evidence="7 8">G5</strain>
    </source>
</reference>
<dbReference type="AlphaFoldDB" id="G0R0C9"/>
<dbReference type="OMA" id="QYVAHVE"/>
<feature type="transmembrane region" description="Helical" evidence="6">
    <location>
        <begin position="151"/>
        <end position="175"/>
    </location>
</feature>
<keyword evidence="4" id="KW-0443">Lipid metabolism</keyword>
<keyword evidence="5" id="KW-0413">Isomerase</keyword>
<evidence type="ECO:0000313" key="8">
    <source>
        <dbReference type="Proteomes" id="UP000008983"/>
    </source>
</evidence>
<gene>
    <name evidence="7" type="ORF">IMG5_163560</name>
</gene>
<dbReference type="InterPro" id="IPR001753">
    <property type="entry name" value="Enoyl-CoA_hydra/iso"/>
</dbReference>
<keyword evidence="3" id="KW-0276">Fatty acid metabolism</keyword>
<evidence type="ECO:0000256" key="6">
    <source>
        <dbReference type="SAM" id="Phobius"/>
    </source>
</evidence>
<evidence type="ECO:0000256" key="1">
    <source>
        <dbReference type="ARBA" id="ARBA00005005"/>
    </source>
</evidence>
<dbReference type="PANTHER" id="PTHR43149">
    <property type="entry name" value="ENOYL-COA HYDRATASE"/>
    <property type="match status" value="1"/>
</dbReference>
<keyword evidence="6" id="KW-0812">Transmembrane</keyword>
<dbReference type="InParanoid" id="G0R0C9"/>
<comment type="pathway">
    <text evidence="1">Lipid metabolism; fatty acid beta-oxidation.</text>
</comment>
<dbReference type="InterPro" id="IPR045002">
    <property type="entry name" value="Ech1-like"/>
</dbReference>
<dbReference type="PANTHER" id="PTHR43149:SF1">
    <property type="entry name" value="DELTA(3,5)-DELTA(2,4)-DIENOYL-COA ISOMERASE, MITOCHONDRIAL"/>
    <property type="match status" value="1"/>
</dbReference>
<dbReference type="GeneID" id="14905161"/>
<dbReference type="InterPro" id="IPR014748">
    <property type="entry name" value="Enoyl-CoA_hydra_C"/>
</dbReference>
<dbReference type="Proteomes" id="UP000008983">
    <property type="component" value="Unassembled WGS sequence"/>
</dbReference>
<evidence type="ECO:0000256" key="4">
    <source>
        <dbReference type="ARBA" id="ARBA00023098"/>
    </source>
</evidence>
<evidence type="ECO:0000313" key="7">
    <source>
        <dbReference type="EMBL" id="EGR29066.1"/>
    </source>
</evidence>
<dbReference type="EMBL" id="GL984187">
    <property type="protein sequence ID" value="EGR29066.1"/>
    <property type="molecule type" value="Genomic_DNA"/>
</dbReference>
<keyword evidence="6" id="KW-0472">Membrane</keyword>
<dbReference type="Pfam" id="PF00378">
    <property type="entry name" value="ECH_1"/>
    <property type="match status" value="1"/>
</dbReference>
<dbReference type="InterPro" id="IPR029045">
    <property type="entry name" value="ClpP/crotonase-like_dom_sf"/>
</dbReference>
<accession>G0R0C9</accession>
<dbReference type="eggNOG" id="KOG1681">
    <property type="taxonomic scope" value="Eukaryota"/>
</dbReference>
<name>G0R0C9_ICHMU</name>
<evidence type="ECO:0008006" key="9">
    <source>
        <dbReference type="Google" id="ProtNLM"/>
    </source>
</evidence>
<organism evidence="7 8">
    <name type="scientific">Ichthyophthirius multifiliis</name>
    <name type="common">White spot disease agent</name>
    <name type="synonym">Ich</name>
    <dbReference type="NCBI Taxonomy" id="5932"/>
    <lineage>
        <taxon>Eukaryota</taxon>
        <taxon>Sar</taxon>
        <taxon>Alveolata</taxon>
        <taxon>Ciliophora</taxon>
        <taxon>Intramacronucleata</taxon>
        <taxon>Oligohymenophorea</taxon>
        <taxon>Hymenostomatida</taxon>
        <taxon>Ophryoglenina</taxon>
        <taxon>Ichthyophthirius</taxon>
    </lineage>
</organism>
<dbReference type="CDD" id="cd06558">
    <property type="entry name" value="crotonase-like"/>
    <property type="match status" value="1"/>
</dbReference>
<dbReference type="STRING" id="857967.G0R0C9"/>
<dbReference type="RefSeq" id="XP_004030302.1">
    <property type="nucleotide sequence ID" value="XM_004030254.1"/>
</dbReference>
<evidence type="ECO:0000256" key="5">
    <source>
        <dbReference type="ARBA" id="ARBA00023235"/>
    </source>
</evidence>
<dbReference type="Gene3D" id="3.90.226.10">
    <property type="entry name" value="2-enoyl-CoA Hydratase, Chain A, domain 1"/>
    <property type="match status" value="1"/>
</dbReference>
<proteinExistence type="inferred from homology"/>
<comment type="similarity">
    <text evidence="2">Belongs to the enoyl-CoA hydratase/isomerase family.</text>
</comment>
<evidence type="ECO:0000256" key="2">
    <source>
        <dbReference type="ARBA" id="ARBA00005254"/>
    </source>
</evidence>
<dbReference type="SUPFAM" id="SSF52096">
    <property type="entry name" value="ClpP/crotonase"/>
    <property type="match status" value="1"/>
</dbReference>
<dbReference type="Gene3D" id="1.10.12.10">
    <property type="entry name" value="Lyase 2-enoyl-coa Hydratase, Chain A, domain 2"/>
    <property type="match status" value="1"/>
</dbReference>
<dbReference type="GO" id="GO:0051750">
    <property type="term" value="F:delta(3,5)-delta(2,4)-dienoyl-CoA isomerase activity"/>
    <property type="evidence" value="ECO:0007669"/>
    <property type="project" value="TreeGrafter"/>
</dbReference>
<evidence type="ECO:0000256" key="3">
    <source>
        <dbReference type="ARBA" id="ARBA00022832"/>
    </source>
</evidence>
<protein>
    <recommendedName>
        <fullName evidence="9">Enoyl-CoA hydratase</fullName>
    </recommendedName>
</protein>
<keyword evidence="8" id="KW-1185">Reference proteome</keyword>
<dbReference type="OrthoDB" id="14970at2759"/>
<keyword evidence="6" id="KW-1133">Transmembrane helix</keyword>